<dbReference type="InterPro" id="IPR003006">
    <property type="entry name" value="Ig/MHC_CS"/>
</dbReference>
<keyword evidence="1" id="KW-0393">Immunoglobulin domain</keyword>
<reference evidence="3" key="1">
    <citation type="submission" date="2025-08" db="UniProtKB">
        <authorList>
            <consortium name="Ensembl"/>
        </authorList>
    </citation>
    <scope>IDENTIFICATION</scope>
</reference>
<dbReference type="PANTHER" id="PTHR23411">
    <property type="entry name" value="TAPASIN"/>
    <property type="match status" value="1"/>
</dbReference>
<dbReference type="SMART" id="SM00407">
    <property type="entry name" value="IGc1"/>
    <property type="match status" value="1"/>
</dbReference>
<evidence type="ECO:0000313" key="4">
    <source>
        <dbReference type="Proteomes" id="UP000694419"/>
    </source>
</evidence>
<name>A0A8C3JI74_9CHAR</name>
<sequence length="115" mass="12485">MISTWGPPSLHLLPTSPEEACSGHNFTLLCLVKDFYPSVITVRWQRGHQAPEPATEGPTCDHLAQRCSLVATLEVPWGEWVGGTPYACVVAHSSTDEPTEKRVAIEDGRVATKGC</sequence>
<dbReference type="Ensembl" id="ENSCPGT00000009321.1">
    <property type="protein sequence ID" value="ENSCPGP00000008483.1"/>
    <property type="gene ID" value="ENSCPGG00000006029.1"/>
</dbReference>
<dbReference type="InterPro" id="IPR007110">
    <property type="entry name" value="Ig-like_dom"/>
</dbReference>
<dbReference type="Pfam" id="PF07654">
    <property type="entry name" value="C1-set"/>
    <property type="match status" value="1"/>
</dbReference>
<organism evidence="3 4">
    <name type="scientific">Calidris pygmaea</name>
    <name type="common">Spoon-billed sandpiper</name>
    <dbReference type="NCBI Taxonomy" id="425635"/>
    <lineage>
        <taxon>Eukaryota</taxon>
        <taxon>Metazoa</taxon>
        <taxon>Chordata</taxon>
        <taxon>Craniata</taxon>
        <taxon>Vertebrata</taxon>
        <taxon>Euteleostomi</taxon>
        <taxon>Archelosauria</taxon>
        <taxon>Archosauria</taxon>
        <taxon>Dinosauria</taxon>
        <taxon>Saurischia</taxon>
        <taxon>Theropoda</taxon>
        <taxon>Coelurosauria</taxon>
        <taxon>Aves</taxon>
        <taxon>Neognathae</taxon>
        <taxon>Neoaves</taxon>
        <taxon>Charadriiformes</taxon>
        <taxon>Scolopacidae</taxon>
        <taxon>Calidris</taxon>
    </lineage>
</organism>
<dbReference type="AlphaFoldDB" id="A0A8C3JI74"/>
<proteinExistence type="predicted"/>
<feature type="domain" description="Ig-like" evidence="2">
    <location>
        <begin position="8"/>
        <end position="104"/>
    </location>
</feature>
<dbReference type="SUPFAM" id="SSF48726">
    <property type="entry name" value="Immunoglobulin"/>
    <property type="match status" value="1"/>
</dbReference>
<dbReference type="Proteomes" id="UP000694419">
    <property type="component" value="Unplaced"/>
</dbReference>
<protein>
    <recommendedName>
        <fullName evidence="2">Ig-like domain-containing protein</fullName>
    </recommendedName>
</protein>
<dbReference type="PROSITE" id="PS50835">
    <property type="entry name" value="IG_LIKE"/>
    <property type="match status" value="1"/>
</dbReference>
<reference evidence="3" key="2">
    <citation type="submission" date="2025-09" db="UniProtKB">
        <authorList>
            <consortium name="Ensembl"/>
        </authorList>
    </citation>
    <scope>IDENTIFICATION</scope>
</reference>
<accession>A0A8C3JI74</accession>
<evidence type="ECO:0000313" key="3">
    <source>
        <dbReference type="Ensembl" id="ENSCPGP00000008483.1"/>
    </source>
</evidence>
<dbReference type="InterPro" id="IPR050380">
    <property type="entry name" value="Immune_Resp_Modulators"/>
</dbReference>
<dbReference type="InterPro" id="IPR003597">
    <property type="entry name" value="Ig_C1-set"/>
</dbReference>
<evidence type="ECO:0000259" key="2">
    <source>
        <dbReference type="PROSITE" id="PS50835"/>
    </source>
</evidence>
<evidence type="ECO:0000256" key="1">
    <source>
        <dbReference type="ARBA" id="ARBA00023319"/>
    </source>
</evidence>
<dbReference type="PROSITE" id="PS00290">
    <property type="entry name" value="IG_MHC"/>
    <property type="match status" value="1"/>
</dbReference>
<keyword evidence="4" id="KW-1185">Reference proteome</keyword>
<dbReference type="InterPro" id="IPR036179">
    <property type="entry name" value="Ig-like_dom_sf"/>
</dbReference>
<dbReference type="InterPro" id="IPR013783">
    <property type="entry name" value="Ig-like_fold"/>
</dbReference>
<dbReference type="Gene3D" id="2.60.40.10">
    <property type="entry name" value="Immunoglobulins"/>
    <property type="match status" value="1"/>
</dbReference>